<keyword evidence="4" id="KW-1185">Reference proteome</keyword>
<dbReference type="PANTHER" id="PTHR32009:SF115">
    <property type="entry name" value="RPP1-LIKE DISEASE RESISTANCE PROTEIN-RELATED"/>
    <property type="match status" value="1"/>
</dbReference>
<gene>
    <name evidence="3" type="ORF">ANE_LOCUS3818</name>
</gene>
<accession>A0A565AWD6</accession>
<evidence type="ECO:0000259" key="2">
    <source>
        <dbReference type="Pfam" id="PF01582"/>
    </source>
</evidence>
<dbReference type="InterPro" id="IPR035897">
    <property type="entry name" value="Toll_tir_struct_dom_sf"/>
</dbReference>
<comment type="caution">
    <text evidence="3">The sequence shown here is derived from an EMBL/GenBank/DDBJ whole genome shotgun (WGS) entry which is preliminary data.</text>
</comment>
<dbReference type="AlphaFoldDB" id="A0A565AWD6"/>
<dbReference type="OrthoDB" id="1109543at2759"/>
<name>A0A565AWD6_9BRAS</name>
<dbReference type="EMBL" id="CABITT030000001">
    <property type="protein sequence ID" value="VVA93373.1"/>
    <property type="molecule type" value="Genomic_DNA"/>
</dbReference>
<dbReference type="Proteomes" id="UP000489600">
    <property type="component" value="Unassembled WGS sequence"/>
</dbReference>
<dbReference type="Pfam" id="PF01582">
    <property type="entry name" value="TIR"/>
    <property type="match status" value="1"/>
</dbReference>
<evidence type="ECO:0000256" key="1">
    <source>
        <dbReference type="ARBA" id="ARBA00023027"/>
    </source>
</evidence>
<evidence type="ECO:0000313" key="3">
    <source>
        <dbReference type="EMBL" id="VVA93373.1"/>
    </source>
</evidence>
<keyword evidence="1" id="KW-0520">NAD</keyword>
<dbReference type="GO" id="GO:0007165">
    <property type="term" value="P:signal transduction"/>
    <property type="evidence" value="ECO:0007669"/>
    <property type="project" value="InterPro"/>
</dbReference>
<evidence type="ECO:0000313" key="4">
    <source>
        <dbReference type="Proteomes" id="UP000489600"/>
    </source>
</evidence>
<sequence length="74" mass="8307">MVIPVFYDDVDPSHVRKQTGEFGKAFDKTCEGKTEDEKQRWIQALKQVANIAGEDSHNWDPLQNAGYPAVGSEL</sequence>
<proteinExistence type="predicted"/>
<dbReference type="InterPro" id="IPR000157">
    <property type="entry name" value="TIR_dom"/>
</dbReference>
<protein>
    <recommendedName>
        <fullName evidence="2">TIR domain-containing protein</fullName>
    </recommendedName>
</protein>
<dbReference type="PANTHER" id="PTHR32009">
    <property type="entry name" value="TMV RESISTANCE PROTEIN N-LIKE"/>
    <property type="match status" value="1"/>
</dbReference>
<reference evidence="3" key="1">
    <citation type="submission" date="2019-07" db="EMBL/GenBank/DDBJ databases">
        <authorList>
            <person name="Dittberner H."/>
        </authorList>
    </citation>
    <scope>NUCLEOTIDE SEQUENCE [LARGE SCALE GENOMIC DNA]</scope>
</reference>
<feature type="domain" description="TIR" evidence="2">
    <location>
        <begin position="1"/>
        <end position="61"/>
    </location>
</feature>
<organism evidence="3 4">
    <name type="scientific">Arabis nemorensis</name>
    <dbReference type="NCBI Taxonomy" id="586526"/>
    <lineage>
        <taxon>Eukaryota</taxon>
        <taxon>Viridiplantae</taxon>
        <taxon>Streptophyta</taxon>
        <taxon>Embryophyta</taxon>
        <taxon>Tracheophyta</taxon>
        <taxon>Spermatophyta</taxon>
        <taxon>Magnoliopsida</taxon>
        <taxon>eudicotyledons</taxon>
        <taxon>Gunneridae</taxon>
        <taxon>Pentapetalae</taxon>
        <taxon>rosids</taxon>
        <taxon>malvids</taxon>
        <taxon>Brassicales</taxon>
        <taxon>Brassicaceae</taxon>
        <taxon>Arabideae</taxon>
        <taxon>Arabis</taxon>
    </lineage>
</organism>
<dbReference type="Gene3D" id="3.40.50.10140">
    <property type="entry name" value="Toll/interleukin-1 receptor homology (TIR) domain"/>
    <property type="match status" value="1"/>
</dbReference>
<dbReference type="SUPFAM" id="SSF52200">
    <property type="entry name" value="Toll/Interleukin receptor TIR domain"/>
    <property type="match status" value="1"/>
</dbReference>